<dbReference type="InterPro" id="IPR003786">
    <property type="entry name" value="FdhD"/>
</dbReference>
<dbReference type="RefSeq" id="WP_379090233.1">
    <property type="nucleotide sequence ID" value="NZ_JBHTJO010000001.1"/>
</dbReference>
<accession>A0ABW3JDD8</accession>
<keyword evidence="1 3" id="KW-0963">Cytoplasm</keyword>
<dbReference type="PANTHER" id="PTHR30592">
    <property type="entry name" value="FORMATE DEHYDROGENASE"/>
    <property type="match status" value="1"/>
</dbReference>
<protein>
    <recommendedName>
        <fullName evidence="3">Sulfur carrier protein FdhD</fullName>
    </recommendedName>
</protein>
<organism evidence="4 5">
    <name type="scientific">Methyloligella solikamskensis</name>
    <dbReference type="NCBI Taxonomy" id="1177756"/>
    <lineage>
        <taxon>Bacteria</taxon>
        <taxon>Pseudomonadati</taxon>
        <taxon>Pseudomonadota</taxon>
        <taxon>Alphaproteobacteria</taxon>
        <taxon>Hyphomicrobiales</taxon>
        <taxon>Hyphomicrobiaceae</taxon>
        <taxon>Methyloligella</taxon>
    </lineage>
</organism>
<evidence type="ECO:0000256" key="3">
    <source>
        <dbReference type="HAMAP-Rule" id="MF_00187"/>
    </source>
</evidence>
<comment type="caution">
    <text evidence="3">Lacks conserved residue(s) required for the propagation of feature annotation.</text>
</comment>
<dbReference type="PANTHER" id="PTHR30592:SF1">
    <property type="entry name" value="SULFUR CARRIER PROTEIN FDHD"/>
    <property type="match status" value="1"/>
</dbReference>
<dbReference type="Gene3D" id="3.40.140.10">
    <property type="entry name" value="Cytidine Deaminase, domain 2"/>
    <property type="match status" value="1"/>
</dbReference>
<comment type="function">
    <text evidence="3">Required for formate dehydrogenase (FDH) activity. Acts as a sulfur carrier protein that transfers sulfur from IscS to the molybdenum cofactor prior to its insertion into FDH.</text>
</comment>
<evidence type="ECO:0000256" key="2">
    <source>
        <dbReference type="ARBA" id="ARBA00023150"/>
    </source>
</evidence>
<dbReference type="InterPro" id="IPR016193">
    <property type="entry name" value="Cytidine_deaminase-like"/>
</dbReference>
<dbReference type="Gene3D" id="3.10.20.10">
    <property type="match status" value="1"/>
</dbReference>
<name>A0ABW3JDD8_9HYPH</name>
<evidence type="ECO:0000313" key="4">
    <source>
        <dbReference type="EMBL" id="MFD0987860.1"/>
    </source>
</evidence>
<comment type="similarity">
    <text evidence="3">Belongs to the FdhD family.</text>
</comment>
<gene>
    <name evidence="3 4" type="primary">fdhD</name>
    <name evidence="4" type="ORF">ACFQ2F_12210</name>
</gene>
<comment type="caution">
    <text evidence="4">The sequence shown here is derived from an EMBL/GenBank/DDBJ whole genome shotgun (WGS) entry which is preliminary data.</text>
</comment>
<dbReference type="Proteomes" id="UP001597102">
    <property type="component" value="Unassembled WGS sequence"/>
</dbReference>
<feature type="active site" description="Cysteine persulfide intermediate" evidence="3">
    <location>
        <position position="112"/>
    </location>
</feature>
<dbReference type="HAMAP" id="MF_00187">
    <property type="entry name" value="FdhD"/>
    <property type="match status" value="1"/>
</dbReference>
<evidence type="ECO:0000256" key="1">
    <source>
        <dbReference type="ARBA" id="ARBA00022490"/>
    </source>
</evidence>
<keyword evidence="2 3" id="KW-0501">Molybdenum cofactor biosynthesis</keyword>
<proteinExistence type="inferred from homology"/>
<dbReference type="NCBIfam" id="TIGR00129">
    <property type="entry name" value="fdhD_narQ"/>
    <property type="match status" value="1"/>
</dbReference>
<dbReference type="EMBL" id="JBHTJO010000001">
    <property type="protein sequence ID" value="MFD0987860.1"/>
    <property type="molecule type" value="Genomic_DNA"/>
</dbReference>
<evidence type="ECO:0000313" key="5">
    <source>
        <dbReference type="Proteomes" id="UP001597102"/>
    </source>
</evidence>
<dbReference type="PIRSF" id="PIRSF015626">
    <property type="entry name" value="FdhD"/>
    <property type="match status" value="1"/>
</dbReference>
<comment type="subcellular location">
    <subcellularLocation>
        <location evidence="3">Cytoplasm</location>
    </subcellularLocation>
</comment>
<dbReference type="Pfam" id="PF02634">
    <property type="entry name" value="FdhD-NarQ"/>
    <property type="match status" value="1"/>
</dbReference>
<sequence length="275" mass="29042">MASPVARVPRSVWRQAGSSEGARAVPEETAVAFTYDAATYAVMMATPSDLEDFAYGLSFTEGVARPDAIKELEVVESEVDGIPTIELRMWLNAEAGTGFAERRRSHVGPTGCGLCGIESLTEALKAPPAVGKGRVYSFQQIMQAVEAMGPLQTLNHETRAVHAAGFWSPDSGIGPVREDVGRHNALDKLAGALIRDGRDASDGIVVLTSRVSVEMVQKAAAIGAPVIAAVSAPTALAIRMAEAAGITLIAIARKDGFEVFTHRDRVQGERTSDVA</sequence>
<dbReference type="SUPFAM" id="SSF53927">
    <property type="entry name" value="Cytidine deaminase-like"/>
    <property type="match status" value="1"/>
</dbReference>
<keyword evidence="5" id="KW-1185">Reference proteome</keyword>
<reference evidence="5" key="1">
    <citation type="journal article" date="2019" name="Int. J. Syst. Evol. Microbiol.">
        <title>The Global Catalogue of Microorganisms (GCM) 10K type strain sequencing project: providing services to taxonomists for standard genome sequencing and annotation.</title>
        <authorList>
            <consortium name="The Broad Institute Genomics Platform"/>
            <consortium name="The Broad Institute Genome Sequencing Center for Infectious Disease"/>
            <person name="Wu L."/>
            <person name="Ma J."/>
        </authorList>
    </citation>
    <scope>NUCLEOTIDE SEQUENCE [LARGE SCALE GENOMIC DNA]</scope>
    <source>
        <strain evidence="5">CCUG 61697</strain>
    </source>
</reference>